<evidence type="ECO:0000313" key="1">
    <source>
        <dbReference type="EMBL" id="CCG83883.1"/>
    </source>
</evidence>
<dbReference type="Gene3D" id="3.40.50.150">
    <property type="entry name" value="Vaccinia Virus protein VP39"/>
    <property type="match status" value="1"/>
</dbReference>
<organism evidence="1 2">
    <name type="scientific">Taphrina deformans (strain PYCC 5710 / ATCC 11124 / CBS 356.35 / IMI 108563 / JCM 9778 / NBRC 8474)</name>
    <name type="common">Peach leaf curl fungus</name>
    <name type="synonym">Lalaria deformans</name>
    <dbReference type="NCBI Taxonomy" id="1097556"/>
    <lineage>
        <taxon>Eukaryota</taxon>
        <taxon>Fungi</taxon>
        <taxon>Dikarya</taxon>
        <taxon>Ascomycota</taxon>
        <taxon>Taphrinomycotina</taxon>
        <taxon>Taphrinomycetes</taxon>
        <taxon>Taphrinales</taxon>
        <taxon>Taphrinaceae</taxon>
        <taxon>Taphrina</taxon>
    </lineage>
</organism>
<dbReference type="VEuPathDB" id="FungiDB:TAPDE_004214"/>
<dbReference type="Pfam" id="PF10294">
    <property type="entry name" value="Methyltransf_16"/>
    <property type="match status" value="1"/>
</dbReference>
<dbReference type="GO" id="GO:0008757">
    <property type="term" value="F:S-adenosylmethionine-dependent methyltransferase activity"/>
    <property type="evidence" value="ECO:0007669"/>
    <property type="project" value="UniProtKB-ARBA"/>
</dbReference>
<dbReference type="Proteomes" id="UP000013776">
    <property type="component" value="Unassembled WGS sequence"/>
</dbReference>
<keyword evidence="2" id="KW-1185">Reference proteome</keyword>
<dbReference type="PANTHER" id="PTHR14614:SF130">
    <property type="entry name" value="PROTEIN-LYSINE N-METHYLTRANSFERASE EEF2KMT"/>
    <property type="match status" value="1"/>
</dbReference>
<comment type="caution">
    <text evidence="1">The sequence shown here is derived from an EMBL/GenBank/DDBJ whole genome shotgun (WGS) entry which is preliminary data.</text>
</comment>
<evidence type="ECO:0000313" key="2">
    <source>
        <dbReference type="Proteomes" id="UP000013776"/>
    </source>
</evidence>
<dbReference type="AlphaFoldDB" id="R4XH78"/>
<dbReference type="PANTHER" id="PTHR14614">
    <property type="entry name" value="HEPATOCELLULAR CARCINOMA-ASSOCIATED ANTIGEN"/>
    <property type="match status" value="1"/>
</dbReference>
<dbReference type="GO" id="GO:0005737">
    <property type="term" value="C:cytoplasm"/>
    <property type="evidence" value="ECO:0007669"/>
    <property type="project" value="TreeGrafter"/>
</dbReference>
<dbReference type="EMBL" id="CAHR02000186">
    <property type="protein sequence ID" value="CCG83883.1"/>
    <property type="molecule type" value="Genomic_DNA"/>
</dbReference>
<sequence>MEALMDSFKCQYHQLVPARNFSLARKEQVHLLTHSDYQDRIEPILFPSDVTLAVPETYRKSIVKLLIRALEQMQVEVSEVLLEYYTSVTVQHGGPSNTTQRHVGVVEPPSSAEVVPVRYFYRPDKSFQVYESPSVLVAQGTTGHKTWEAALALGDLLLAQPELLASQSVLELGAGTGFLSLLSSKLGASHVVSTDGSERMVELMQSNVTTNREQDKISCKKLWFGEGNELEMMPFDVILGADVTYDESVLESLCKTLKRLLTSNPMARVMIAATVRRQATYVRVAVPAAVLMC</sequence>
<protein>
    <submittedName>
        <fullName evidence="1">Uncharacterized protein</fullName>
    </submittedName>
</protein>
<dbReference type="eggNOG" id="KOG2497">
    <property type="taxonomic scope" value="Eukaryota"/>
</dbReference>
<reference evidence="1 2" key="1">
    <citation type="journal article" date="2013" name="MBio">
        <title>Genome sequencing of the plant pathogen Taphrina deformans, the causal agent of peach leaf curl.</title>
        <authorList>
            <person name="Cisse O.H."/>
            <person name="Almeida J.M.G.C.F."/>
            <person name="Fonseca A."/>
            <person name="Kumar A.A."/>
            <person name="Salojaervi J."/>
            <person name="Overmyer K."/>
            <person name="Hauser P.M."/>
            <person name="Pagni M."/>
        </authorList>
    </citation>
    <scope>NUCLEOTIDE SEQUENCE [LARGE SCALE GENOMIC DNA]</scope>
    <source>
        <strain evidence="2">PYCC 5710 / ATCC 11124 / CBS 356.35 / IMI 108563 / JCM 9778 / NBRC 8474</strain>
    </source>
</reference>
<dbReference type="SUPFAM" id="SSF53335">
    <property type="entry name" value="S-adenosyl-L-methionine-dependent methyltransferases"/>
    <property type="match status" value="1"/>
</dbReference>
<dbReference type="CDD" id="cd02440">
    <property type="entry name" value="AdoMet_MTases"/>
    <property type="match status" value="1"/>
</dbReference>
<dbReference type="OrthoDB" id="194386at2759"/>
<proteinExistence type="predicted"/>
<dbReference type="InterPro" id="IPR029063">
    <property type="entry name" value="SAM-dependent_MTases_sf"/>
</dbReference>
<dbReference type="STRING" id="1097556.R4XH78"/>
<gene>
    <name evidence="1" type="ORF">TAPDE_004214</name>
</gene>
<dbReference type="InterPro" id="IPR019410">
    <property type="entry name" value="Methyltransf_16"/>
</dbReference>
<accession>R4XH78</accession>
<name>R4XH78_TAPDE</name>